<gene>
    <name evidence="4" type="ORF">SAMN05216553_111203</name>
</gene>
<dbReference type="GO" id="GO:0016787">
    <property type="term" value="F:hydrolase activity"/>
    <property type="evidence" value="ECO:0007669"/>
    <property type="project" value="UniProtKB-KW"/>
</dbReference>
<feature type="signal peptide" evidence="3">
    <location>
        <begin position="1"/>
        <end position="20"/>
    </location>
</feature>
<feature type="region of interest" description="Disordered" evidence="2">
    <location>
        <begin position="40"/>
        <end position="99"/>
    </location>
</feature>
<accession>A0A1G7X1J8</accession>
<dbReference type="SUPFAM" id="SSF63817">
    <property type="entry name" value="Sortase"/>
    <property type="match status" value="1"/>
</dbReference>
<evidence type="ECO:0000256" key="2">
    <source>
        <dbReference type="SAM" id="MobiDB-lite"/>
    </source>
</evidence>
<evidence type="ECO:0000256" key="1">
    <source>
        <dbReference type="ARBA" id="ARBA00022801"/>
    </source>
</evidence>
<feature type="compositionally biased region" description="Low complexity" evidence="2">
    <location>
        <begin position="80"/>
        <end position="92"/>
    </location>
</feature>
<dbReference type="InterPro" id="IPR023365">
    <property type="entry name" value="Sortase_dom-sf"/>
</dbReference>
<proteinExistence type="predicted"/>
<evidence type="ECO:0000313" key="4">
    <source>
        <dbReference type="EMBL" id="SDG78017.1"/>
    </source>
</evidence>
<protein>
    <submittedName>
        <fullName evidence="4">Sortase family protein</fullName>
    </submittedName>
</protein>
<dbReference type="EMBL" id="FNCC01000011">
    <property type="protein sequence ID" value="SDG78017.1"/>
    <property type="molecule type" value="Genomic_DNA"/>
</dbReference>
<feature type="chain" id="PRO_5039450721" evidence="3">
    <location>
        <begin position="21"/>
        <end position="234"/>
    </location>
</feature>
<keyword evidence="3" id="KW-0732">Signal</keyword>
<dbReference type="STRING" id="200378.SAMN05216553_111203"/>
<dbReference type="CDD" id="cd05829">
    <property type="entry name" value="Sortase_F"/>
    <property type="match status" value="1"/>
</dbReference>
<organism evidence="4 5">
    <name type="scientific">Lentzea fradiae</name>
    <dbReference type="NCBI Taxonomy" id="200378"/>
    <lineage>
        <taxon>Bacteria</taxon>
        <taxon>Bacillati</taxon>
        <taxon>Actinomycetota</taxon>
        <taxon>Actinomycetes</taxon>
        <taxon>Pseudonocardiales</taxon>
        <taxon>Pseudonocardiaceae</taxon>
        <taxon>Lentzea</taxon>
    </lineage>
</organism>
<reference evidence="5" key="1">
    <citation type="submission" date="2016-10" db="EMBL/GenBank/DDBJ databases">
        <authorList>
            <person name="Varghese N."/>
            <person name="Submissions S."/>
        </authorList>
    </citation>
    <scope>NUCLEOTIDE SEQUENCE [LARGE SCALE GENOMIC DNA]</scope>
    <source>
        <strain evidence="5">CGMCC 4.3506</strain>
    </source>
</reference>
<keyword evidence="5" id="KW-1185">Reference proteome</keyword>
<dbReference type="Proteomes" id="UP000199623">
    <property type="component" value="Unassembled WGS sequence"/>
</dbReference>
<evidence type="ECO:0000256" key="3">
    <source>
        <dbReference type="SAM" id="SignalP"/>
    </source>
</evidence>
<sequence length="234" mass="24047">MSPKAFLTGALVAGIAAAGALVGTSEVEVVPGRSVAAEIPVVGPGPVADSLSTGRGADLTGLVGGANTEKAKPADPPAPQEQQQSAPPKASPGSVRLPAGGSATLVRKEVRDGVLPVPDGIGEATWWGTGLAAEEGATVLAGHVDWKGARGPFAELWQAQNGREVVIADDAGTEFRFRIKQIETVRKEELPARAVEFFGPRGPHRLVLVTCGGTWVGGQQGYEANRVVIAEPVR</sequence>
<dbReference type="Gene3D" id="2.40.260.10">
    <property type="entry name" value="Sortase"/>
    <property type="match status" value="1"/>
</dbReference>
<keyword evidence="1" id="KW-0378">Hydrolase</keyword>
<name>A0A1G7X1J8_9PSEU</name>
<dbReference type="InterPro" id="IPR005754">
    <property type="entry name" value="Sortase"/>
</dbReference>
<dbReference type="Pfam" id="PF04203">
    <property type="entry name" value="Sortase"/>
    <property type="match status" value="1"/>
</dbReference>
<dbReference type="InterPro" id="IPR042001">
    <property type="entry name" value="Sortase_F"/>
</dbReference>
<dbReference type="AlphaFoldDB" id="A0A1G7X1J8"/>
<evidence type="ECO:0000313" key="5">
    <source>
        <dbReference type="Proteomes" id="UP000199623"/>
    </source>
</evidence>